<sequence>MTHAALICAAFAAFPSAAFAQSEYPELDAKCTELLKPGTSSDFTAMAINVQSSETTTTEDLGLISIVGIGPATSTYSGFTSPRVNGQSVNIHALANLTVTYAAGALATYQTKITTTTTLTGQCHVHKPTQGNVQDDDPLHPGYSIAPPGLQIDDPVTSTSTSVTYGTRTETIPGPWTDPNASQGGAQVVICISPGKVPGNWRPQNGYDGSLGTCSRAWYDTLGSTPSVSLPAT</sequence>
<reference evidence="3" key="1">
    <citation type="submission" date="2016-12" db="EMBL/GenBank/DDBJ databases">
        <title>Whole genome sequencing of Sphingomonas koreensis.</title>
        <authorList>
            <person name="Conlan S."/>
            <person name="Thomas P.J."/>
            <person name="Mullikin J."/>
            <person name="Palmore T.N."/>
            <person name="Frank K.M."/>
            <person name="Segre J.A."/>
        </authorList>
    </citation>
    <scope>NUCLEOTIDE SEQUENCE</scope>
    <source>
        <strain evidence="3">ABOJV</strain>
    </source>
</reference>
<accession>A0A1L6JCG7</accession>
<reference evidence="5" key="2">
    <citation type="submission" date="2016-12" db="EMBL/GenBank/DDBJ databases">
        <title>Whole genome sequencing of Sphingomonas sp. ABOJV.</title>
        <authorList>
            <person name="Conlan S."/>
            <person name="Thomas P.J."/>
            <person name="Mullikin J."/>
            <person name="Palmore T.N."/>
            <person name="Frank K.M."/>
            <person name="Segre J.A."/>
        </authorList>
    </citation>
    <scope>NUCLEOTIDE SEQUENCE [LARGE SCALE GENOMIC DNA]</scope>
    <source>
        <strain evidence="5">ABOJV</strain>
    </source>
</reference>
<dbReference type="Proteomes" id="UP000286681">
    <property type="component" value="Unassembled WGS sequence"/>
</dbReference>
<evidence type="ECO:0000313" key="3">
    <source>
        <dbReference type="EMBL" id="APR53190.1"/>
    </source>
</evidence>
<gene>
    <name evidence="3" type="ORF">BRX40_12825</name>
    <name evidence="4" type="ORF">CA257_07605</name>
</gene>
<name>A0A1L6JCG7_9SPHN</name>
<organism evidence="3 5">
    <name type="scientific">Sphingomonas koreensis</name>
    <dbReference type="NCBI Taxonomy" id="93064"/>
    <lineage>
        <taxon>Bacteria</taxon>
        <taxon>Pseudomonadati</taxon>
        <taxon>Pseudomonadota</taxon>
        <taxon>Alphaproteobacteria</taxon>
        <taxon>Sphingomonadales</taxon>
        <taxon>Sphingomonadaceae</taxon>
        <taxon>Sphingomonas</taxon>
    </lineage>
</organism>
<evidence type="ECO:0000256" key="2">
    <source>
        <dbReference type="SAM" id="SignalP"/>
    </source>
</evidence>
<evidence type="ECO:0000313" key="5">
    <source>
        <dbReference type="Proteomes" id="UP000185161"/>
    </source>
</evidence>
<evidence type="ECO:0008006" key="7">
    <source>
        <dbReference type="Google" id="ProtNLM"/>
    </source>
</evidence>
<feature type="signal peptide" evidence="2">
    <location>
        <begin position="1"/>
        <end position="20"/>
    </location>
</feature>
<dbReference type="AlphaFoldDB" id="A0A1L6JCG7"/>
<feature type="chain" id="PRO_5041864572" description="CHRD domain-containing protein" evidence="2">
    <location>
        <begin position="21"/>
        <end position="233"/>
    </location>
</feature>
<feature type="region of interest" description="Disordered" evidence="1">
    <location>
        <begin position="154"/>
        <end position="180"/>
    </location>
</feature>
<dbReference type="EMBL" id="QQWO01000005">
    <property type="protein sequence ID" value="RSV04767.1"/>
    <property type="molecule type" value="Genomic_DNA"/>
</dbReference>
<keyword evidence="5" id="KW-1185">Reference proteome</keyword>
<dbReference type="Proteomes" id="UP000185161">
    <property type="component" value="Chromosome"/>
</dbReference>
<evidence type="ECO:0000313" key="6">
    <source>
        <dbReference type="Proteomes" id="UP000286681"/>
    </source>
</evidence>
<dbReference type="EMBL" id="CP018820">
    <property type="protein sequence ID" value="APR53190.1"/>
    <property type="molecule type" value="Genomic_DNA"/>
</dbReference>
<dbReference type="KEGG" id="skr:BRX40_12825"/>
<evidence type="ECO:0000256" key="1">
    <source>
        <dbReference type="SAM" id="MobiDB-lite"/>
    </source>
</evidence>
<reference evidence="4 6" key="3">
    <citation type="submission" date="2018-07" db="EMBL/GenBank/DDBJ databases">
        <title>Genomic and Epidemiologic Investigation of an Indolent Hospital Outbreak.</title>
        <authorList>
            <person name="Johnson R.C."/>
            <person name="Deming C."/>
            <person name="Conlan S."/>
            <person name="Zellmer C.J."/>
            <person name="Michelin A.V."/>
            <person name="Lee-Lin S."/>
            <person name="Thomas P.J."/>
            <person name="Park M."/>
            <person name="Weingarten R.A."/>
            <person name="Less J."/>
            <person name="Dekker J.P."/>
            <person name="Frank K.M."/>
            <person name="Musser K.A."/>
            <person name="Mcquiston J.R."/>
            <person name="Henderson D.K."/>
            <person name="Lau A.F."/>
            <person name="Palmore T.N."/>
            <person name="Segre J.A."/>
        </authorList>
    </citation>
    <scope>NUCLEOTIDE SEQUENCE [LARGE SCALE GENOMIC DNA]</scope>
    <source>
        <strain evidence="4 6">SK-NIH.Env10_0317</strain>
    </source>
</reference>
<feature type="compositionally biased region" description="Low complexity" evidence="1">
    <location>
        <begin position="157"/>
        <end position="171"/>
    </location>
</feature>
<keyword evidence="2" id="KW-0732">Signal</keyword>
<evidence type="ECO:0000313" key="4">
    <source>
        <dbReference type="EMBL" id="RSV04767.1"/>
    </source>
</evidence>
<proteinExistence type="predicted"/>
<protein>
    <recommendedName>
        <fullName evidence="7">CHRD domain-containing protein</fullName>
    </recommendedName>
</protein>